<keyword evidence="1" id="KW-0233">DNA recombination</keyword>
<accession>A0A239LS81</accession>
<feature type="domain" description="Tyr recombinase" evidence="2">
    <location>
        <begin position="1"/>
        <end position="164"/>
    </location>
</feature>
<keyword evidence="4" id="KW-1185">Reference proteome</keyword>
<dbReference type="PANTHER" id="PTHR30349:SF64">
    <property type="entry name" value="PROPHAGE INTEGRASE INTD-RELATED"/>
    <property type="match status" value="1"/>
</dbReference>
<proteinExistence type="predicted"/>
<evidence type="ECO:0000259" key="2">
    <source>
        <dbReference type="PROSITE" id="PS51898"/>
    </source>
</evidence>
<dbReference type="GO" id="GO:0003677">
    <property type="term" value="F:DNA binding"/>
    <property type="evidence" value="ECO:0007669"/>
    <property type="project" value="InterPro"/>
</dbReference>
<feature type="non-terminal residue" evidence="3">
    <location>
        <position position="1"/>
    </location>
</feature>
<name>A0A239LS81_9FIRM</name>
<dbReference type="GO" id="GO:0006310">
    <property type="term" value="P:DNA recombination"/>
    <property type="evidence" value="ECO:0007669"/>
    <property type="project" value="UniProtKB-KW"/>
</dbReference>
<evidence type="ECO:0000313" key="3">
    <source>
        <dbReference type="EMBL" id="SNT32748.1"/>
    </source>
</evidence>
<dbReference type="PANTHER" id="PTHR30349">
    <property type="entry name" value="PHAGE INTEGRASE-RELATED"/>
    <property type="match status" value="1"/>
</dbReference>
<dbReference type="InterPro" id="IPR050090">
    <property type="entry name" value="Tyrosine_recombinase_XerCD"/>
</dbReference>
<dbReference type="AlphaFoldDB" id="A0A239LS81"/>
<dbReference type="Gene3D" id="1.10.443.10">
    <property type="entry name" value="Intergrase catalytic core"/>
    <property type="match status" value="1"/>
</dbReference>
<dbReference type="RefSeq" id="WP_176431629.1">
    <property type="nucleotide sequence ID" value="NZ_FZOJ01000101.1"/>
</dbReference>
<dbReference type="PROSITE" id="PS51898">
    <property type="entry name" value="TYR_RECOMBINASE"/>
    <property type="match status" value="1"/>
</dbReference>
<dbReference type="GO" id="GO:0015074">
    <property type="term" value="P:DNA integration"/>
    <property type="evidence" value="ECO:0007669"/>
    <property type="project" value="InterPro"/>
</dbReference>
<organism evidence="3 4">
    <name type="scientific">Anaerovirgula multivorans</name>
    <dbReference type="NCBI Taxonomy" id="312168"/>
    <lineage>
        <taxon>Bacteria</taxon>
        <taxon>Bacillati</taxon>
        <taxon>Bacillota</taxon>
        <taxon>Clostridia</taxon>
        <taxon>Peptostreptococcales</taxon>
        <taxon>Natronincolaceae</taxon>
        <taxon>Anaerovirgula</taxon>
    </lineage>
</organism>
<dbReference type="SUPFAM" id="SSF56349">
    <property type="entry name" value="DNA breaking-rejoining enzymes"/>
    <property type="match status" value="1"/>
</dbReference>
<dbReference type="Pfam" id="PF00589">
    <property type="entry name" value="Phage_integrase"/>
    <property type="match status" value="1"/>
</dbReference>
<sequence length="172" mass="19725">INDLFNSVVNLKHRTVLITIYAAGLRVSEATNLKVSDIDSRNMQIRVVQGKGQKDRYTLLSPKNLEVLRDYWKYYHPKEWLFPGNAMDKPISTRTIQKVFKTAKIKAGIKKDATVHTLRHSFATHLVEAGTNIYHIQQLMGHSNPKTTSIYIHLSRKDVLQIRSPLDTMVDV</sequence>
<dbReference type="InterPro" id="IPR013762">
    <property type="entry name" value="Integrase-like_cat_sf"/>
</dbReference>
<dbReference type="EMBL" id="FZOJ01000101">
    <property type="protein sequence ID" value="SNT32748.1"/>
    <property type="molecule type" value="Genomic_DNA"/>
</dbReference>
<dbReference type="Proteomes" id="UP000198304">
    <property type="component" value="Unassembled WGS sequence"/>
</dbReference>
<gene>
    <name evidence="3" type="ORF">SAMN05446037_11011</name>
</gene>
<evidence type="ECO:0000256" key="1">
    <source>
        <dbReference type="ARBA" id="ARBA00023172"/>
    </source>
</evidence>
<reference evidence="3 4" key="1">
    <citation type="submission" date="2017-06" db="EMBL/GenBank/DDBJ databases">
        <authorList>
            <person name="Kim H.J."/>
            <person name="Triplett B.A."/>
        </authorList>
    </citation>
    <scope>NUCLEOTIDE SEQUENCE [LARGE SCALE GENOMIC DNA]</scope>
    <source>
        <strain evidence="3 4">SCA</strain>
    </source>
</reference>
<dbReference type="InterPro" id="IPR011010">
    <property type="entry name" value="DNA_brk_join_enz"/>
</dbReference>
<dbReference type="InterPro" id="IPR002104">
    <property type="entry name" value="Integrase_catalytic"/>
</dbReference>
<evidence type="ECO:0000313" key="4">
    <source>
        <dbReference type="Proteomes" id="UP000198304"/>
    </source>
</evidence>
<protein>
    <submittedName>
        <fullName evidence="3">Phage integrase family protein</fullName>
    </submittedName>
</protein>